<evidence type="ECO:0000313" key="1">
    <source>
        <dbReference type="EMBL" id="AQK83523.1"/>
    </source>
</evidence>
<organism evidence="1">
    <name type="scientific">Zea mays</name>
    <name type="common">Maize</name>
    <dbReference type="NCBI Taxonomy" id="4577"/>
    <lineage>
        <taxon>Eukaryota</taxon>
        <taxon>Viridiplantae</taxon>
        <taxon>Streptophyta</taxon>
        <taxon>Embryophyta</taxon>
        <taxon>Tracheophyta</taxon>
        <taxon>Spermatophyta</taxon>
        <taxon>Magnoliopsida</taxon>
        <taxon>Liliopsida</taxon>
        <taxon>Poales</taxon>
        <taxon>Poaceae</taxon>
        <taxon>PACMAD clade</taxon>
        <taxon>Panicoideae</taxon>
        <taxon>Andropogonodae</taxon>
        <taxon>Andropogoneae</taxon>
        <taxon>Tripsacinae</taxon>
        <taxon>Zea</taxon>
    </lineage>
</organism>
<protein>
    <submittedName>
        <fullName evidence="1">Uncharacterized protein</fullName>
    </submittedName>
</protein>
<dbReference type="EMBL" id="CM000782">
    <property type="protein sequence ID" value="AQK83523.1"/>
    <property type="molecule type" value="Genomic_DNA"/>
</dbReference>
<accession>A0A1D6LWA3</accession>
<reference evidence="1" key="1">
    <citation type="submission" date="2015-12" db="EMBL/GenBank/DDBJ databases">
        <title>Update maize B73 reference genome by single molecule sequencing technologies.</title>
        <authorList>
            <consortium name="Maize Genome Sequencing Project"/>
            <person name="Ware D."/>
        </authorList>
    </citation>
    <scope>NUCLEOTIDE SEQUENCE</scope>
    <source>
        <tissue evidence="1">Seedling</tissue>
    </source>
</reference>
<dbReference type="InParanoid" id="A0A1D6LWA3"/>
<name>A0A1D6LWA3_MAIZE</name>
<dbReference type="AlphaFoldDB" id="A0A1D6LWA3"/>
<dbReference type="PANTHER" id="PTHR44378:SF2">
    <property type="entry name" value="ACYL-ACTIVATING ENZYME 17, PEROXISOMAL-RELATED"/>
    <property type="match status" value="1"/>
</dbReference>
<gene>
    <name evidence="1" type="ORF">ZEAMMB73_Zm00001d037304</name>
</gene>
<dbReference type="PANTHER" id="PTHR44378">
    <property type="entry name" value="ACYL-ACTIVATING ENZYME 17, PEROXISOMAL-RELATED"/>
    <property type="match status" value="1"/>
</dbReference>
<sequence length="128" mass="14484">MNPINTVFGEHALVLGSLLTPAALAEIRFVHCEEKPKEPKEETVTLKIQLHCDCIVRTWKNTDCTAGLDWSSIRRFSSSGEASNVDDYLWLMGRAGCDAVEDPRFERRYCHTESVFDEMPPKSGGFYL</sequence>
<dbReference type="STRING" id="4577.A0A1D6LWA3"/>
<proteinExistence type="predicted"/>